<dbReference type="Pfam" id="PF01331">
    <property type="entry name" value="mRNA_cap_enzyme"/>
    <property type="match status" value="1"/>
</dbReference>
<gene>
    <name evidence="20" type="ORF">MYCIT1_LOCUS5537</name>
</gene>
<dbReference type="Gene3D" id="2.40.50.140">
    <property type="entry name" value="Nucleic acid-binding proteins"/>
    <property type="match status" value="1"/>
</dbReference>
<evidence type="ECO:0000256" key="10">
    <source>
        <dbReference type="ARBA" id="ARBA00023134"/>
    </source>
</evidence>
<evidence type="ECO:0000259" key="18">
    <source>
        <dbReference type="Pfam" id="PF01331"/>
    </source>
</evidence>
<keyword evidence="9 16" id="KW-0506">mRNA capping</keyword>
<dbReference type="GO" id="GO:0031533">
    <property type="term" value="C:mRNA capping enzyme complex"/>
    <property type="evidence" value="ECO:0007669"/>
    <property type="project" value="InterPro"/>
</dbReference>
<evidence type="ECO:0000256" key="9">
    <source>
        <dbReference type="ARBA" id="ARBA00023042"/>
    </source>
</evidence>
<dbReference type="PANTHER" id="PTHR10367:SF17">
    <property type="entry name" value="MRNA-CAPPING ENZYME"/>
    <property type="match status" value="1"/>
</dbReference>
<organism evidence="20 21">
    <name type="scientific">Mycena citricolor</name>
    <dbReference type="NCBI Taxonomy" id="2018698"/>
    <lineage>
        <taxon>Eukaryota</taxon>
        <taxon>Fungi</taxon>
        <taxon>Dikarya</taxon>
        <taxon>Basidiomycota</taxon>
        <taxon>Agaricomycotina</taxon>
        <taxon>Agaricomycetes</taxon>
        <taxon>Agaricomycetidae</taxon>
        <taxon>Agaricales</taxon>
        <taxon>Marasmiineae</taxon>
        <taxon>Mycenaceae</taxon>
        <taxon>Mycena</taxon>
    </lineage>
</organism>
<keyword evidence="8 16" id="KW-0547">Nucleotide-binding</keyword>
<evidence type="ECO:0000256" key="3">
    <source>
        <dbReference type="ARBA" id="ARBA00012475"/>
    </source>
</evidence>
<feature type="active site" description="N6-GMP-lysine intermediate" evidence="17">
    <location>
        <position position="68"/>
    </location>
</feature>
<evidence type="ECO:0000256" key="14">
    <source>
        <dbReference type="ARBA" id="ARBA00044624"/>
    </source>
</evidence>
<evidence type="ECO:0000313" key="20">
    <source>
        <dbReference type="EMBL" id="CAK5264941.1"/>
    </source>
</evidence>
<dbReference type="PIRSF" id="PIRSF036959">
    <property type="entry name" value="mRNA_cap_alpha"/>
    <property type="match status" value="1"/>
</dbReference>
<name>A0AAD2Q197_9AGAR</name>
<dbReference type="InterPro" id="IPR017075">
    <property type="entry name" value="mRNA_cap_enzyme_alpha"/>
</dbReference>
<dbReference type="PANTHER" id="PTHR10367">
    <property type="entry name" value="MRNA-CAPPING ENZYME"/>
    <property type="match status" value="1"/>
</dbReference>
<evidence type="ECO:0000256" key="2">
    <source>
        <dbReference type="ARBA" id="ARBA00010237"/>
    </source>
</evidence>
<evidence type="ECO:0000256" key="6">
    <source>
        <dbReference type="ARBA" id="ARBA00022679"/>
    </source>
</evidence>
<keyword evidence="5 16" id="KW-0507">mRNA processing</keyword>
<keyword evidence="10 16" id="KW-0342">GTP-binding</keyword>
<dbReference type="InterPro" id="IPR001339">
    <property type="entry name" value="mRNA_cap_enzyme_adenylation"/>
</dbReference>
<dbReference type="GO" id="GO:0005525">
    <property type="term" value="F:GTP binding"/>
    <property type="evidence" value="ECO:0007669"/>
    <property type="project" value="UniProtKB-KW"/>
</dbReference>
<evidence type="ECO:0000256" key="16">
    <source>
        <dbReference type="PIRNR" id="PIRNR036959"/>
    </source>
</evidence>
<evidence type="ECO:0000256" key="15">
    <source>
        <dbReference type="ARBA" id="ARBA00047082"/>
    </source>
</evidence>
<dbReference type="SUPFAM" id="SSF50249">
    <property type="entry name" value="Nucleic acid-binding proteins"/>
    <property type="match status" value="1"/>
</dbReference>
<keyword evidence="6 16" id="KW-0808">Transferase</keyword>
<dbReference type="EMBL" id="CAVNYO010000076">
    <property type="protein sequence ID" value="CAK5264941.1"/>
    <property type="molecule type" value="Genomic_DNA"/>
</dbReference>
<evidence type="ECO:0000313" key="21">
    <source>
        <dbReference type="Proteomes" id="UP001295794"/>
    </source>
</evidence>
<dbReference type="Proteomes" id="UP001295794">
    <property type="component" value="Unassembled WGS sequence"/>
</dbReference>
<comment type="subunit">
    <text evidence="15">Heterodimer. The mRNA-capping enzyme is composed of two separate chains alpha and beta, respectively a mRNA guanylyltransferase and an mRNA 5'-triphosphate monophosphatase.</text>
</comment>
<evidence type="ECO:0000256" key="17">
    <source>
        <dbReference type="PIRSR" id="PIRSR036959-1"/>
    </source>
</evidence>
<feature type="domain" description="mRNA capping enzyme adenylation" evidence="18">
    <location>
        <begin position="46"/>
        <end position="239"/>
    </location>
</feature>
<dbReference type="GO" id="GO:0006370">
    <property type="term" value="P:7-methylguanosine mRNA capping"/>
    <property type="evidence" value="ECO:0007669"/>
    <property type="project" value="UniProtKB-KW"/>
</dbReference>
<dbReference type="Gene3D" id="3.30.470.30">
    <property type="entry name" value="DNA ligase/mRNA capping enzyme"/>
    <property type="match status" value="1"/>
</dbReference>
<evidence type="ECO:0000259" key="19">
    <source>
        <dbReference type="Pfam" id="PF03919"/>
    </source>
</evidence>
<keyword evidence="21" id="KW-1185">Reference proteome</keyword>
<evidence type="ECO:0000256" key="12">
    <source>
        <dbReference type="ARBA" id="ARBA00029909"/>
    </source>
</evidence>
<evidence type="ECO:0000256" key="4">
    <source>
        <dbReference type="ARBA" id="ARBA00019171"/>
    </source>
</evidence>
<evidence type="ECO:0000256" key="7">
    <source>
        <dbReference type="ARBA" id="ARBA00022695"/>
    </source>
</evidence>
<comment type="subcellular location">
    <subcellularLocation>
        <location evidence="1 16">Nucleus</location>
    </subcellularLocation>
</comment>
<dbReference type="InterPro" id="IPR051029">
    <property type="entry name" value="mRNA_Capping_Enz/RNA_Phosphat"/>
</dbReference>
<comment type="catalytic activity">
    <reaction evidence="14">
        <text>a 5'-end diphospho-ribonucleoside in mRNA + GTP + H(+) = a 5'-end (5'-triphosphoguanosine)-ribonucleoside in mRNA + diphosphate</text>
        <dbReference type="Rhea" id="RHEA:67012"/>
        <dbReference type="Rhea" id="RHEA-COMP:17165"/>
        <dbReference type="Rhea" id="RHEA-COMP:17166"/>
        <dbReference type="ChEBI" id="CHEBI:15378"/>
        <dbReference type="ChEBI" id="CHEBI:33019"/>
        <dbReference type="ChEBI" id="CHEBI:37565"/>
        <dbReference type="ChEBI" id="CHEBI:167616"/>
        <dbReference type="ChEBI" id="CHEBI:167617"/>
        <dbReference type="EC" id="2.7.7.50"/>
    </reaction>
    <physiologicalReaction direction="left-to-right" evidence="14">
        <dbReference type="Rhea" id="RHEA:67013"/>
    </physiologicalReaction>
</comment>
<comment type="caution">
    <text evidence="20">The sequence shown here is derived from an EMBL/GenBank/DDBJ whole genome shotgun (WGS) entry which is preliminary data.</text>
</comment>
<proteinExistence type="inferred from homology"/>
<protein>
    <recommendedName>
        <fullName evidence="4 16">mRNA-capping enzyme subunit alpha</fullName>
        <ecNumber evidence="3 16">2.7.7.50</ecNumber>
    </recommendedName>
    <alternativeName>
        <fullName evidence="12 16">GTP--RNA guanylyltransferase</fullName>
    </alternativeName>
    <alternativeName>
        <fullName evidence="13 16">mRNA guanylyltransferase</fullName>
    </alternativeName>
</protein>
<evidence type="ECO:0000256" key="1">
    <source>
        <dbReference type="ARBA" id="ARBA00004123"/>
    </source>
</evidence>
<dbReference type="AlphaFoldDB" id="A0AAD2Q197"/>
<dbReference type="GO" id="GO:0005524">
    <property type="term" value="F:ATP binding"/>
    <property type="evidence" value="ECO:0007669"/>
    <property type="project" value="InterPro"/>
</dbReference>
<comment type="function">
    <text evidence="16">Second step of mRNA capping. Transfer of the GMP moiety of GTP to the 5'-end of RNA via an enzyme-GMP covalent reaction intermediate.</text>
</comment>
<dbReference type="InterPro" id="IPR013846">
    <property type="entry name" value="mRNA_cap_enzyme_C"/>
</dbReference>
<evidence type="ECO:0000256" key="11">
    <source>
        <dbReference type="ARBA" id="ARBA00023242"/>
    </source>
</evidence>
<accession>A0AAD2Q197</accession>
<sequence length="412" mass="47059">MPASAAPMIPSIPGERIPHSSDQLAWLRDSVGRICGVDSKRFPGSQPVSFSQADLAKLENQDFFVCEKSDGVRVLLVVLTDPSGSQFVHLVDRKNDYYDVRGIYFPHHENPTKPLQNTIVDGELVYDVDPTTRAQTLRFLAFDCLVVNDQNIMSRPLDKRYGRLKEWFYKPFARMKVDHPQVAQSHLFDIRVKDVKSSYNAEQVFMEMPHLQHGSDGLIYTCVNARYSPGTDPNILKWKPPSENSIDFKLVLRFPPLANDPTQPDFHAKPVFVLNMWGGDERYEQYDVMYVEDSEWESMKASGDQYDDRIVEVHWDPSKNHWRFMRFRDDKLHGNHRSVVESIVSSIADGVERETLLSRSTAIRNAWKVRMGNPQPAVMSAPQSVVEFKFGPLGTSQWSKVSGPLVIAGMKR</sequence>
<dbReference type="InterPro" id="IPR012340">
    <property type="entry name" value="NA-bd_OB-fold"/>
</dbReference>
<dbReference type="SUPFAM" id="SSF56091">
    <property type="entry name" value="DNA ligase/mRNA capping enzyme, catalytic domain"/>
    <property type="match status" value="1"/>
</dbReference>
<dbReference type="EC" id="2.7.7.50" evidence="3 16"/>
<evidence type="ECO:0000256" key="5">
    <source>
        <dbReference type="ARBA" id="ARBA00022664"/>
    </source>
</evidence>
<keyword evidence="11 16" id="KW-0539">Nucleus</keyword>
<evidence type="ECO:0000256" key="13">
    <source>
        <dbReference type="ARBA" id="ARBA00030702"/>
    </source>
</evidence>
<reference evidence="20" key="1">
    <citation type="submission" date="2023-11" db="EMBL/GenBank/DDBJ databases">
        <authorList>
            <person name="De Vega J J."/>
            <person name="De Vega J J."/>
        </authorList>
    </citation>
    <scope>NUCLEOTIDE SEQUENCE</scope>
</reference>
<evidence type="ECO:0000256" key="8">
    <source>
        <dbReference type="ARBA" id="ARBA00022741"/>
    </source>
</evidence>
<feature type="domain" description="mRNA capping enzyme C-terminal" evidence="19">
    <location>
        <begin position="243"/>
        <end position="357"/>
    </location>
</feature>
<dbReference type="GO" id="GO:0004484">
    <property type="term" value="F:mRNA guanylyltransferase activity"/>
    <property type="evidence" value="ECO:0007669"/>
    <property type="project" value="UniProtKB-EC"/>
</dbReference>
<keyword evidence="7 16" id="KW-0548">Nucleotidyltransferase</keyword>
<comment type="similarity">
    <text evidence="2 16">Belongs to the eukaryotic GTase family.</text>
</comment>
<dbReference type="Pfam" id="PF03919">
    <property type="entry name" value="mRNA_cap_C"/>
    <property type="match status" value="1"/>
</dbReference>
<dbReference type="CDD" id="cd07895">
    <property type="entry name" value="Adenylation_mRNA_capping"/>
    <property type="match status" value="1"/>
</dbReference>